<comment type="pathway">
    <text evidence="1 8 9">Carbohydrate degradation; glycolysis; D-glyceraldehyde 3-phosphate and glycerone phosphate from D-glucose: step 2/4.</text>
</comment>
<comment type="pathway">
    <text evidence="8">Carbohydrate biosynthesis; gluconeogenesis.</text>
</comment>
<comment type="caution">
    <text evidence="8">Lacks conserved residue(s) required for the propagation of feature annotation.</text>
</comment>
<protein>
    <recommendedName>
        <fullName evidence="8">Glucose-6-phosphate isomerase</fullName>
        <shortName evidence="8">GPI</shortName>
        <ecNumber evidence="8">5.3.1.9</ecNumber>
    </recommendedName>
    <alternativeName>
        <fullName evidence="8">Phosphoglucose isomerase</fullName>
        <shortName evidence="8">PGI</shortName>
    </alternativeName>
    <alternativeName>
        <fullName evidence="8">Phosphohexose isomerase</fullName>
        <shortName evidence="8">PHI</shortName>
    </alternativeName>
</protein>
<dbReference type="GO" id="GO:0005829">
    <property type="term" value="C:cytosol"/>
    <property type="evidence" value="ECO:0007669"/>
    <property type="project" value="TreeGrafter"/>
</dbReference>
<evidence type="ECO:0000313" key="11">
    <source>
        <dbReference type="Proteomes" id="UP000252100"/>
    </source>
</evidence>
<dbReference type="UniPathway" id="UPA00109">
    <property type="reaction ID" value="UER00181"/>
</dbReference>
<dbReference type="CDD" id="cd05015">
    <property type="entry name" value="SIS_PGI_1"/>
    <property type="match status" value="1"/>
</dbReference>
<keyword evidence="11" id="KW-1185">Reference proteome</keyword>
<sequence length="453" mass="50450">MPSPVSLNLNYVAPFVADHEWEQLRPAVSRAHRLLHTGTGAGAEFLGWLDLPEKGNHEELAHIEKTAVRIREYADVFIVIGIGGSSLGSKAVISGLNHSFHSFLHPKKKNSPDVFFLGEHFASDYTAELLEALDGKSVYVNVISKSGTTTEPAIAFRIIKTWLEKTYGKEEAKKRIIATTDREKGALKTMADGEGYETFVVPDDVGGRYSVLTPVGLLPIAVGGISIQDLLAGARAACREYNEEHLMHNQAYQYAAFRYLMYQKGKQIELLSTYEPKLTNFCEWWKQLFGESEGKDGKGVFPASATFTTDLHSMGQYIQEGRRHLFETVLYIGKSRNKIEIPQSKGDEDGLDFLSGDHLDAINEKAYQGTMLAHTDGSVPNLILEMEQLDAFSLGALIYFFEKACALSGYLLGVNPFDQPGVESYKQNMYALLGKPGHENRRAELEERLNEWA</sequence>
<comment type="function">
    <text evidence="8">Catalyzes the reversible isomerization of glucose-6-phosphate to fructose-6-phosphate.</text>
</comment>
<keyword evidence="6 8" id="KW-0413">Isomerase</keyword>
<dbReference type="SUPFAM" id="SSF53697">
    <property type="entry name" value="SIS domain"/>
    <property type="match status" value="1"/>
</dbReference>
<dbReference type="CDD" id="cd05016">
    <property type="entry name" value="SIS_PGI_2"/>
    <property type="match status" value="1"/>
</dbReference>
<dbReference type="PROSITE" id="PS00174">
    <property type="entry name" value="P_GLUCOSE_ISOMERASE_2"/>
    <property type="match status" value="1"/>
</dbReference>
<dbReference type="InterPro" id="IPR046348">
    <property type="entry name" value="SIS_dom_sf"/>
</dbReference>
<evidence type="ECO:0000256" key="1">
    <source>
        <dbReference type="ARBA" id="ARBA00004926"/>
    </source>
</evidence>
<dbReference type="GO" id="GO:0006094">
    <property type="term" value="P:gluconeogenesis"/>
    <property type="evidence" value="ECO:0007669"/>
    <property type="project" value="UniProtKB-UniRule"/>
</dbReference>
<dbReference type="AlphaFoldDB" id="A0A345BYS8"/>
<dbReference type="EMBL" id="CP031092">
    <property type="protein sequence ID" value="AXF56109.1"/>
    <property type="molecule type" value="Genomic_DNA"/>
</dbReference>
<dbReference type="InterPro" id="IPR035482">
    <property type="entry name" value="SIS_PGI_2"/>
</dbReference>
<comment type="similarity">
    <text evidence="2 8 9">Belongs to the GPI family.</text>
</comment>
<accession>A0A345BYS8</accession>
<evidence type="ECO:0000256" key="8">
    <source>
        <dbReference type="HAMAP-Rule" id="MF_00473"/>
    </source>
</evidence>
<dbReference type="GO" id="GO:0006096">
    <property type="term" value="P:glycolytic process"/>
    <property type="evidence" value="ECO:0007669"/>
    <property type="project" value="UniProtKB-UniRule"/>
</dbReference>
<reference evidence="10 11" key="1">
    <citation type="journal article" date="2018" name="J. Microbiol.">
        <title>Salicibibacter kimchii gen. nov., sp. nov., a moderately halophilic and alkalitolerant bacterium in the family Bacillaceae, isolated from kimchi.</title>
        <authorList>
            <person name="Jang J.Y."/>
            <person name="Oh Y.J."/>
            <person name="Lim S.K."/>
            <person name="Park H.K."/>
            <person name="Lee C."/>
            <person name="Kim J.Y."/>
            <person name="Lee M.A."/>
            <person name="Choi H.J."/>
        </authorList>
    </citation>
    <scope>NUCLEOTIDE SEQUENCE [LARGE SCALE GENOMIC DNA]</scope>
    <source>
        <strain evidence="10 11">NKC1-1</strain>
    </source>
</reference>
<evidence type="ECO:0000256" key="7">
    <source>
        <dbReference type="ARBA" id="ARBA00029321"/>
    </source>
</evidence>
<comment type="subcellular location">
    <subcellularLocation>
        <location evidence="8">Cytoplasm</location>
    </subcellularLocation>
</comment>
<name>A0A345BYS8_9BACI</name>
<dbReference type="HAMAP" id="MF_00473">
    <property type="entry name" value="G6P_isomerase"/>
    <property type="match status" value="1"/>
</dbReference>
<dbReference type="InterPro" id="IPR001672">
    <property type="entry name" value="G6P_Isomerase"/>
</dbReference>
<keyword evidence="3 8" id="KW-0312">Gluconeogenesis</keyword>
<evidence type="ECO:0000256" key="9">
    <source>
        <dbReference type="RuleBase" id="RU000612"/>
    </source>
</evidence>
<evidence type="ECO:0000256" key="2">
    <source>
        <dbReference type="ARBA" id="ARBA00006604"/>
    </source>
</evidence>
<dbReference type="PANTHER" id="PTHR11469:SF1">
    <property type="entry name" value="GLUCOSE-6-PHOSPHATE ISOMERASE"/>
    <property type="match status" value="1"/>
</dbReference>
<dbReference type="GO" id="GO:0051156">
    <property type="term" value="P:glucose 6-phosphate metabolic process"/>
    <property type="evidence" value="ECO:0007669"/>
    <property type="project" value="TreeGrafter"/>
</dbReference>
<feature type="active site" description="Proton donor" evidence="8">
    <location>
        <position position="291"/>
    </location>
</feature>
<dbReference type="PRINTS" id="PR00662">
    <property type="entry name" value="G6PISOMERASE"/>
</dbReference>
<dbReference type="PANTHER" id="PTHR11469">
    <property type="entry name" value="GLUCOSE-6-PHOSPHATE ISOMERASE"/>
    <property type="match status" value="1"/>
</dbReference>
<dbReference type="Gene3D" id="3.40.50.10490">
    <property type="entry name" value="Glucose-6-phosphate isomerase like protein, domain 1"/>
    <property type="match status" value="2"/>
</dbReference>
<dbReference type="PROSITE" id="PS51463">
    <property type="entry name" value="P_GLUCOSE_ISOMERASE_3"/>
    <property type="match status" value="1"/>
</dbReference>
<dbReference type="Proteomes" id="UP000252100">
    <property type="component" value="Chromosome"/>
</dbReference>
<dbReference type="KEGG" id="rue:DT065_08785"/>
<dbReference type="NCBIfam" id="NF010697">
    <property type="entry name" value="PRK14097.1"/>
    <property type="match status" value="1"/>
</dbReference>
<feature type="active site" evidence="8">
    <location>
        <position position="426"/>
    </location>
</feature>
<keyword evidence="4 8" id="KW-0963">Cytoplasm</keyword>
<dbReference type="FunFam" id="3.40.50.10490:FF:000015">
    <property type="entry name" value="Glucose-6-phosphate isomerase"/>
    <property type="match status" value="1"/>
</dbReference>
<evidence type="ECO:0000256" key="3">
    <source>
        <dbReference type="ARBA" id="ARBA00022432"/>
    </source>
</evidence>
<dbReference type="PROSITE" id="PS00765">
    <property type="entry name" value="P_GLUCOSE_ISOMERASE_1"/>
    <property type="match status" value="1"/>
</dbReference>
<dbReference type="GO" id="GO:0004347">
    <property type="term" value="F:glucose-6-phosphate isomerase activity"/>
    <property type="evidence" value="ECO:0007669"/>
    <property type="project" value="UniProtKB-UniRule"/>
</dbReference>
<evidence type="ECO:0000256" key="6">
    <source>
        <dbReference type="ARBA" id="ARBA00023235"/>
    </source>
</evidence>
<keyword evidence="5 8" id="KW-0324">Glycolysis</keyword>
<dbReference type="InterPro" id="IPR035476">
    <property type="entry name" value="SIS_PGI_1"/>
</dbReference>
<dbReference type="GO" id="GO:0097367">
    <property type="term" value="F:carbohydrate derivative binding"/>
    <property type="evidence" value="ECO:0007669"/>
    <property type="project" value="InterPro"/>
</dbReference>
<dbReference type="OrthoDB" id="140919at2"/>
<dbReference type="UniPathway" id="UPA00138"/>
<dbReference type="InterPro" id="IPR018189">
    <property type="entry name" value="Phosphoglucose_isomerase_CS"/>
</dbReference>
<dbReference type="EC" id="5.3.1.9" evidence="8"/>
<evidence type="ECO:0000256" key="5">
    <source>
        <dbReference type="ARBA" id="ARBA00023152"/>
    </source>
</evidence>
<gene>
    <name evidence="8" type="primary">pgi</name>
    <name evidence="10" type="ORF">DT065_08785</name>
</gene>
<organism evidence="10 11">
    <name type="scientific">Salicibibacter kimchii</name>
    <dbReference type="NCBI Taxonomy" id="2099786"/>
    <lineage>
        <taxon>Bacteria</taxon>
        <taxon>Bacillati</taxon>
        <taxon>Bacillota</taxon>
        <taxon>Bacilli</taxon>
        <taxon>Bacillales</taxon>
        <taxon>Bacillaceae</taxon>
        <taxon>Salicibibacter</taxon>
    </lineage>
</organism>
<comment type="catalytic activity">
    <reaction evidence="7 8 9">
        <text>alpha-D-glucose 6-phosphate = beta-D-fructose 6-phosphate</text>
        <dbReference type="Rhea" id="RHEA:11816"/>
        <dbReference type="ChEBI" id="CHEBI:57634"/>
        <dbReference type="ChEBI" id="CHEBI:58225"/>
        <dbReference type="EC" id="5.3.1.9"/>
    </reaction>
</comment>
<evidence type="ECO:0000313" key="10">
    <source>
        <dbReference type="EMBL" id="AXF56109.1"/>
    </source>
</evidence>
<dbReference type="RefSeq" id="WP_114372599.1">
    <property type="nucleotide sequence ID" value="NZ_CP031092.1"/>
</dbReference>
<dbReference type="Pfam" id="PF00342">
    <property type="entry name" value="PGI"/>
    <property type="match status" value="1"/>
</dbReference>
<dbReference type="FunFam" id="3.40.50.10490:FF:000016">
    <property type="entry name" value="Glucose-6-phosphate isomerase"/>
    <property type="match status" value="1"/>
</dbReference>
<dbReference type="GO" id="GO:0048029">
    <property type="term" value="F:monosaccharide binding"/>
    <property type="evidence" value="ECO:0007669"/>
    <property type="project" value="TreeGrafter"/>
</dbReference>
<evidence type="ECO:0000256" key="4">
    <source>
        <dbReference type="ARBA" id="ARBA00022490"/>
    </source>
</evidence>
<proteinExistence type="inferred from homology"/>